<evidence type="ECO:0000256" key="2">
    <source>
        <dbReference type="ARBA" id="ARBA00022676"/>
    </source>
</evidence>
<dbReference type="InterPro" id="IPR002213">
    <property type="entry name" value="UDP_glucos_trans"/>
</dbReference>
<evidence type="ECO:0000259" key="4">
    <source>
        <dbReference type="Pfam" id="PF06722"/>
    </source>
</evidence>
<dbReference type="PANTHER" id="PTHR48050">
    <property type="entry name" value="STEROL 3-BETA-GLUCOSYLTRANSFERASE"/>
    <property type="match status" value="1"/>
</dbReference>
<dbReference type="InterPro" id="IPR048284">
    <property type="entry name" value="EryCIII-like_N"/>
</dbReference>
<keyword evidence="3 6" id="KW-0808">Transferase</keyword>
<evidence type="ECO:0000256" key="3">
    <source>
        <dbReference type="ARBA" id="ARBA00022679"/>
    </source>
</evidence>
<dbReference type="InterPro" id="IPR010610">
    <property type="entry name" value="EryCIII-like_C"/>
</dbReference>
<evidence type="ECO:0000256" key="1">
    <source>
        <dbReference type="ARBA" id="ARBA00006962"/>
    </source>
</evidence>
<evidence type="ECO:0000313" key="7">
    <source>
        <dbReference type="Proteomes" id="UP000199019"/>
    </source>
</evidence>
<dbReference type="Proteomes" id="UP000199019">
    <property type="component" value="Unassembled WGS sequence"/>
</dbReference>
<name>A0A1H9V4B7_9MICO</name>
<dbReference type="STRING" id="587636.SAMN05216199_2284"/>
<protein>
    <submittedName>
        <fullName evidence="6">Glycosyltransferase, MGT family</fullName>
    </submittedName>
</protein>
<keyword evidence="2" id="KW-0328">Glycosyltransferase</keyword>
<dbReference type="Pfam" id="PF06722">
    <property type="entry name" value="EryCIII-like_C"/>
    <property type="match status" value="1"/>
</dbReference>
<proteinExistence type="inferred from homology"/>
<dbReference type="CDD" id="cd03784">
    <property type="entry name" value="GT1_Gtf-like"/>
    <property type="match status" value="1"/>
</dbReference>
<feature type="domain" description="Erythromycin biosynthesis protein CIII-like C-terminal" evidence="4">
    <location>
        <begin position="237"/>
        <end position="379"/>
    </location>
</feature>
<dbReference type="AlphaFoldDB" id="A0A1H9V4B7"/>
<dbReference type="FunFam" id="3.40.50.2000:FF:000072">
    <property type="entry name" value="Glycosyl transferase"/>
    <property type="match status" value="1"/>
</dbReference>
<dbReference type="Pfam" id="PF21036">
    <property type="entry name" value="EryCIII-like_N"/>
    <property type="match status" value="1"/>
</dbReference>
<feature type="domain" description="Erythromycin biosynthesis protein CIII-like N-terminal" evidence="5">
    <location>
        <begin position="26"/>
        <end position="188"/>
    </location>
</feature>
<gene>
    <name evidence="6" type="ORF">SAMN05216199_2284</name>
</gene>
<sequence length="380" mass="39398">MGRMKILFSAWPGYGHLLPMVPLVRAAQRAGHEVVITTGPDLVPHASSLGVAAAAAGPTAAESYASLPDNAMISRLPESEQSVFAAKYLFGAAGALRARDLTLFWSTWKPDLVVHDPLELGAAAVAVKAGTPHVTHGYGPMLAENDDMIAVIGSALAETFGVDPTESVLAAPYLDICPPVMRTRDGMAWRDVRPLRPSAGESADGSVAGAIAALPHPQTVYFTLGTVMNQTPQVFRAVLDAADQLDVNIVVSTGPGFDPAGIGPLSASAISYAYVPQADVLPHCSAVVSHVGAGTMLGALCYGLPQLCLPQSTDQPLNAASLVATGAALALQPDETTTATVATALHTVVHEPTFREAAARLRNAIEAMPHAERVIADLTA</sequence>
<dbReference type="OrthoDB" id="6620093at2"/>
<dbReference type="GO" id="GO:0017000">
    <property type="term" value="P:antibiotic biosynthetic process"/>
    <property type="evidence" value="ECO:0007669"/>
    <property type="project" value="UniProtKB-ARBA"/>
</dbReference>
<dbReference type="GO" id="GO:0008194">
    <property type="term" value="F:UDP-glycosyltransferase activity"/>
    <property type="evidence" value="ECO:0007669"/>
    <property type="project" value="InterPro"/>
</dbReference>
<dbReference type="EMBL" id="FOHB01000003">
    <property type="protein sequence ID" value="SES16391.1"/>
    <property type="molecule type" value="Genomic_DNA"/>
</dbReference>
<dbReference type="GO" id="GO:0016758">
    <property type="term" value="F:hexosyltransferase activity"/>
    <property type="evidence" value="ECO:0007669"/>
    <property type="project" value="UniProtKB-ARBA"/>
</dbReference>
<accession>A0A1H9V4B7</accession>
<dbReference type="Gene3D" id="3.40.50.2000">
    <property type="entry name" value="Glycogen Phosphorylase B"/>
    <property type="match status" value="2"/>
</dbReference>
<evidence type="ECO:0000259" key="5">
    <source>
        <dbReference type="Pfam" id="PF21036"/>
    </source>
</evidence>
<organism evidence="6 7">
    <name type="scientific">Pedococcus cremeus</name>
    <dbReference type="NCBI Taxonomy" id="587636"/>
    <lineage>
        <taxon>Bacteria</taxon>
        <taxon>Bacillati</taxon>
        <taxon>Actinomycetota</taxon>
        <taxon>Actinomycetes</taxon>
        <taxon>Micrococcales</taxon>
        <taxon>Intrasporangiaceae</taxon>
        <taxon>Pedococcus</taxon>
    </lineage>
</organism>
<keyword evidence="7" id="KW-1185">Reference proteome</keyword>
<evidence type="ECO:0000313" key="6">
    <source>
        <dbReference type="EMBL" id="SES16391.1"/>
    </source>
</evidence>
<reference evidence="7" key="1">
    <citation type="submission" date="2016-10" db="EMBL/GenBank/DDBJ databases">
        <authorList>
            <person name="Varghese N."/>
            <person name="Submissions S."/>
        </authorList>
    </citation>
    <scope>NUCLEOTIDE SEQUENCE [LARGE SCALE GENOMIC DNA]</scope>
    <source>
        <strain evidence="7">CGMCC 1.6963</strain>
    </source>
</reference>
<dbReference type="SUPFAM" id="SSF53756">
    <property type="entry name" value="UDP-Glycosyltransferase/glycogen phosphorylase"/>
    <property type="match status" value="1"/>
</dbReference>
<comment type="similarity">
    <text evidence="1">Belongs to the glycosyltransferase 28 family.</text>
</comment>
<dbReference type="PANTHER" id="PTHR48050:SF13">
    <property type="entry name" value="STEROL 3-BETA-GLUCOSYLTRANSFERASE UGT80A2"/>
    <property type="match status" value="1"/>
</dbReference>
<dbReference type="InterPro" id="IPR050426">
    <property type="entry name" value="Glycosyltransferase_28"/>
</dbReference>